<dbReference type="InterPro" id="IPR046561">
    <property type="entry name" value="DUF6716"/>
</dbReference>
<dbReference type="EMBL" id="FXZG01000009">
    <property type="protein sequence ID" value="SMX83130.1"/>
    <property type="molecule type" value="Genomic_DNA"/>
</dbReference>
<sequence length="433" mass="47094">MSIPESRSTSERIRILAISDSESYLKWATQLLTELPDIEAEVCLLDTPILPTPEQISHAVAGTAWAGRDVPIITRAQLASTIGRHRPDIVLGAATGPVVAQVFLSVQMRERRPALVSGLPGIGLPAGVRGMNYRRLMDAFIVHSTAEEAAYTEASAQARVPCEILLARLPMLRTPGRPQLAVPAPEAENSDTRMRSDVTTSASVDRAAGVPRSLVFAPQAKVPEPAADRKAVISALAEFAARHPESTTVIKMRSRPGEFETHHEQHSYYSILESYREKGVRGADLIEIGYGPLEKFLVPGSALVTVSSTAALESIDRGIPTLLVSDFGFRPELLNEVFADSGATGTLAEVVTGSIGFPSAPWLERNYFQPVSTDLRRRLGLLAARARAGQLPNRRSAALKQKRVLVRAELRTLAPASITRAYRKLRRSHRARA</sequence>
<dbReference type="AlphaFoldDB" id="A0A2H1J6M9"/>
<evidence type="ECO:0000256" key="1">
    <source>
        <dbReference type="SAM" id="MobiDB-lite"/>
    </source>
</evidence>
<dbReference type="RefSeq" id="WP_257943865.1">
    <property type="nucleotide sequence ID" value="NZ_FXZG01000009.1"/>
</dbReference>
<protein>
    <submittedName>
        <fullName evidence="2">Uncharacterized protein</fullName>
    </submittedName>
</protein>
<evidence type="ECO:0000313" key="2">
    <source>
        <dbReference type="EMBL" id="SMX83130.1"/>
    </source>
</evidence>
<accession>A0A2H1J6M9</accession>
<feature type="region of interest" description="Disordered" evidence="1">
    <location>
        <begin position="177"/>
        <end position="203"/>
    </location>
</feature>
<gene>
    <name evidence="2" type="ORF">BAUR920_01788</name>
</gene>
<organism evidence="2 3">
    <name type="scientific">Brevibacterium aurantiacum</name>
    <dbReference type="NCBI Taxonomy" id="273384"/>
    <lineage>
        <taxon>Bacteria</taxon>
        <taxon>Bacillati</taxon>
        <taxon>Actinomycetota</taxon>
        <taxon>Actinomycetes</taxon>
        <taxon>Micrococcales</taxon>
        <taxon>Brevibacteriaceae</taxon>
        <taxon>Brevibacterium</taxon>
    </lineage>
</organism>
<evidence type="ECO:0000313" key="3">
    <source>
        <dbReference type="Proteomes" id="UP000234289"/>
    </source>
</evidence>
<proteinExistence type="predicted"/>
<dbReference type="Proteomes" id="UP000234289">
    <property type="component" value="Unassembled WGS sequence"/>
</dbReference>
<dbReference type="Pfam" id="PF20471">
    <property type="entry name" value="DUF6716"/>
    <property type="match status" value="1"/>
</dbReference>
<reference evidence="3" key="1">
    <citation type="submission" date="2017-03" db="EMBL/GenBank/DDBJ databases">
        <authorList>
            <person name="Monnet C."/>
        </authorList>
    </citation>
    <scope>NUCLEOTIDE SEQUENCE [LARGE SCALE GENOMIC DNA]</scope>
    <source>
        <strain evidence="3">CNRZ 920</strain>
    </source>
</reference>
<name>A0A2H1J6M9_BREAU</name>